<feature type="compositionally biased region" description="Acidic residues" evidence="1">
    <location>
        <begin position="135"/>
        <end position="145"/>
    </location>
</feature>
<proteinExistence type="predicted"/>
<protein>
    <submittedName>
        <fullName evidence="2">Uncharacterized protein</fullName>
    </submittedName>
</protein>
<feature type="compositionally biased region" description="Low complexity" evidence="1">
    <location>
        <begin position="105"/>
        <end position="119"/>
    </location>
</feature>
<reference evidence="2 3" key="1">
    <citation type="submission" date="2019-06" db="EMBL/GenBank/DDBJ databases">
        <title>A chromosome-scale genome assembly of the European perch, Perca fluviatilis.</title>
        <authorList>
            <person name="Roques C."/>
            <person name="Zahm M."/>
            <person name="Cabau C."/>
            <person name="Klopp C."/>
            <person name="Bouchez O."/>
            <person name="Donnadieu C."/>
            <person name="Kuhl H."/>
            <person name="Gislard M."/>
            <person name="Guendouz S."/>
            <person name="Journot L."/>
            <person name="Haffray P."/>
            <person name="Bestin A."/>
            <person name="Morvezen R."/>
            <person name="Feron R."/>
            <person name="Wen M."/>
            <person name="Jouanno E."/>
            <person name="Herpin A."/>
            <person name="Schartl M."/>
            <person name="Postlethwait J."/>
            <person name="Schaerlinger B."/>
            <person name="Chardard D."/>
            <person name="Lecocq T."/>
            <person name="Poncet C."/>
            <person name="Jaffrelo L."/>
            <person name="Lampietro C."/>
            <person name="Guiguen Y."/>
        </authorList>
    </citation>
    <scope>NUCLEOTIDE SEQUENCE [LARGE SCALE GENOMIC DNA]</scope>
    <source>
        <tissue evidence="2">Blood</tissue>
    </source>
</reference>
<evidence type="ECO:0000256" key="1">
    <source>
        <dbReference type="SAM" id="MobiDB-lite"/>
    </source>
</evidence>
<accession>A0A6A5FDY5</accession>
<sequence length="209" mass="23350">MLLVLSPDFTRDKKVSVTDTDSFHLITVLLQSTSQQPLETPHLSTTFHDIGCQTEPPQNMSVGIQSSAPKMRTVGTQLSMGTLRASMRSKGTQAIVPCVSVYTETTSSSPEFTPMSSTPIRPQDFRPRKRPRLELEEEEEEEGDTSTELQAEPQDSTYIPGDSVLTDESAMSSEPVSTYKDDKYIVFESCLRELFQSCPVCKRQCDVQR</sequence>
<dbReference type="EMBL" id="VHII01000005">
    <property type="protein sequence ID" value="KAF1389939.1"/>
    <property type="molecule type" value="Genomic_DNA"/>
</dbReference>
<comment type="caution">
    <text evidence="2">The sequence shown here is derived from an EMBL/GenBank/DDBJ whole genome shotgun (WGS) entry which is preliminary data.</text>
</comment>
<name>A0A6A5FDY5_PERFL</name>
<gene>
    <name evidence="2" type="ORF">PFLUV_G00052820</name>
</gene>
<evidence type="ECO:0000313" key="3">
    <source>
        <dbReference type="Proteomes" id="UP000465112"/>
    </source>
</evidence>
<keyword evidence="3" id="KW-1185">Reference proteome</keyword>
<feature type="compositionally biased region" description="Polar residues" evidence="1">
    <location>
        <begin position="146"/>
        <end position="157"/>
    </location>
</feature>
<dbReference type="AlphaFoldDB" id="A0A6A5FDY5"/>
<organism evidence="2 3">
    <name type="scientific">Perca fluviatilis</name>
    <name type="common">European perch</name>
    <dbReference type="NCBI Taxonomy" id="8168"/>
    <lineage>
        <taxon>Eukaryota</taxon>
        <taxon>Metazoa</taxon>
        <taxon>Chordata</taxon>
        <taxon>Craniata</taxon>
        <taxon>Vertebrata</taxon>
        <taxon>Euteleostomi</taxon>
        <taxon>Actinopterygii</taxon>
        <taxon>Neopterygii</taxon>
        <taxon>Teleostei</taxon>
        <taxon>Neoteleostei</taxon>
        <taxon>Acanthomorphata</taxon>
        <taxon>Eupercaria</taxon>
        <taxon>Perciformes</taxon>
        <taxon>Percoidei</taxon>
        <taxon>Percidae</taxon>
        <taxon>Percinae</taxon>
        <taxon>Perca</taxon>
    </lineage>
</organism>
<dbReference type="Proteomes" id="UP000465112">
    <property type="component" value="Chromosome 5"/>
</dbReference>
<evidence type="ECO:0000313" key="2">
    <source>
        <dbReference type="EMBL" id="KAF1389939.1"/>
    </source>
</evidence>
<feature type="region of interest" description="Disordered" evidence="1">
    <location>
        <begin position="105"/>
        <end position="176"/>
    </location>
</feature>